<evidence type="ECO:0000313" key="6">
    <source>
        <dbReference type="EMBL" id="CCA22059.1"/>
    </source>
</evidence>
<name>F0WL97_9STRA</name>
<accession>F0WL97</accession>
<protein>
    <submittedName>
        <fullName evidence="6">Uncharacterized protein AlNc14C142G7286</fullName>
    </submittedName>
</protein>
<evidence type="ECO:0000256" key="2">
    <source>
        <dbReference type="ARBA" id="ARBA00022692"/>
    </source>
</evidence>
<keyword evidence="2 5" id="KW-0812">Transmembrane</keyword>
<dbReference type="Pfam" id="PF00335">
    <property type="entry name" value="Tetraspanin"/>
    <property type="match status" value="1"/>
</dbReference>
<evidence type="ECO:0000256" key="5">
    <source>
        <dbReference type="SAM" id="Phobius"/>
    </source>
</evidence>
<feature type="transmembrane region" description="Helical" evidence="5">
    <location>
        <begin position="187"/>
        <end position="209"/>
    </location>
</feature>
<keyword evidence="4 5" id="KW-0472">Membrane</keyword>
<feature type="transmembrane region" description="Helical" evidence="5">
    <location>
        <begin position="155"/>
        <end position="175"/>
    </location>
</feature>
<keyword evidence="3 5" id="KW-1133">Transmembrane helix</keyword>
<gene>
    <name evidence="6" type="primary">AlNc14C142G7286</name>
    <name evidence="6" type="ORF">ALNC14_082020</name>
</gene>
<feature type="transmembrane region" description="Helical" evidence="5">
    <location>
        <begin position="254"/>
        <end position="278"/>
    </location>
</feature>
<dbReference type="GO" id="GO:0016020">
    <property type="term" value="C:membrane"/>
    <property type="evidence" value="ECO:0007669"/>
    <property type="project" value="UniProtKB-SubCell"/>
</dbReference>
<evidence type="ECO:0000256" key="4">
    <source>
        <dbReference type="ARBA" id="ARBA00023136"/>
    </source>
</evidence>
<dbReference type="HOGENOM" id="CLU_724562_0_0_1"/>
<evidence type="ECO:0000256" key="1">
    <source>
        <dbReference type="ARBA" id="ARBA00004141"/>
    </source>
</evidence>
<proteinExistence type="predicted"/>
<dbReference type="EMBL" id="FR824187">
    <property type="protein sequence ID" value="CCA22059.1"/>
    <property type="molecule type" value="Genomic_DNA"/>
</dbReference>
<dbReference type="AlphaFoldDB" id="F0WL97"/>
<reference evidence="6" key="1">
    <citation type="journal article" date="2011" name="PLoS Biol.">
        <title>Gene gain and loss during evolution of obligate parasitism in the white rust pathogen of Arabidopsis thaliana.</title>
        <authorList>
            <person name="Kemen E."/>
            <person name="Gardiner A."/>
            <person name="Schultz-Larsen T."/>
            <person name="Kemen A.C."/>
            <person name="Balmuth A.L."/>
            <person name="Robert-Seilaniantz A."/>
            <person name="Bailey K."/>
            <person name="Holub E."/>
            <person name="Studholme D.J."/>
            <person name="Maclean D."/>
            <person name="Jones J.D."/>
        </authorList>
    </citation>
    <scope>NUCLEOTIDE SEQUENCE</scope>
</reference>
<feature type="transmembrane region" description="Helical" evidence="5">
    <location>
        <begin position="30"/>
        <end position="52"/>
    </location>
</feature>
<dbReference type="InterPro" id="IPR018499">
    <property type="entry name" value="Tetraspanin/Peripherin"/>
</dbReference>
<reference evidence="6" key="2">
    <citation type="submission" date="2011-02" db="EMBL/GenBank/DDBJ databases">
        <authorList>
            <person name="MacLean D."/>
        </authorList>
    </citation>
    <scope>NUCLEOTIDE SEQUENCE</scope>
</reference>
<comment type="subcellular location">
    <subcellularLocation>
        <location evidence="1">Membrane</location>
        <topology evidence="1">Multi-pass membrane protein</topology>
    </subcellularLocation>
</comment>
<evidence type="ECO:0000256" key="3">
    <source>
        <dbReference type="ARBA" id="ARBA00022989"/>
    </source>
</evidence>
<feature type="transmembrane region" description="Helical" evidence="5">
    <location>
        <begin position="90"/>
        <end position="113"/>
    </location>
</feature>
<organism evidence="6">
    <name type="scientific">Albugo laibachii Nc14</name>
    <dbReference type="NCBI Taxonomy" id="890382"/>
    <lineage>
        <taxon>Eukaryota</taxon>
        <taxon>Sar</taxon>
        <taxon>Stramenopiles</taxon>
        <taxon>Oomycota</taxon>
        <taxon>Peronosporomycetes</taxon>
        <taxon>Albuginales</taxon>
        <taxon>Albuginaceae</taxon>
        <taxon>Albugo</taxon>
    </lineage>
</organism>
<feature type="transmembrane region" description="Helical" evidence="5">
    <location>
        <begin position="221"/>
        <end position="242"/>
    </location>
</feature>
<sequence>MKLYSLITFYSRHRAFVPLETHNMRVCRKVLRALCTSFLFIGLLHLYVGFRLLLIAEFYSVAAVLLSIGSLLLLSALFGCQNAPTDRTKLLMISFTIDFILFACIYLNGFFLASYGNILQIWMQHHWAALERLREHKCCEAFPLALAHVDTHRTMIAWTGFCSLGLILSKMYCTVRMVSLPIVVKYVLTKMHAIFAALGIVVLIFALSVRDRISSTHKHSWIVILFVLVGISLAVSSIVGFIGTRSKSRTLLLAYAITMIACFVALMTGTGGALTFLAHAQQSDYKDSGTIACDLKFFQCTNCTSTIACLGVATNANGSNVPCTSAHALRETCQPHKTLLPFRENSIASCSLCPEWSAGEVHEVMKDAFVKVCAYGTLGCLYIGIGFVGSCVLRKSLAGYQTDSV</sequence>
<feature type="transmembrane region" description="Helical" evidence="5">
    <location>
        <begin position="58"/>
        <end position="78"/>
    </location>
</feature>